<proteinExistence type="inferred from homology"/>
<dbReference type="Proteomes" id="UP000284202">
    <property type="component" value="Unassembled WGS sequence"/>
</dbReference>
<organism evidence="9 10">
    <name type="scientific">Paracoccus onubensis</name>
    <dbReference type="NCBI Taxonomy" id="1675788"/>
    <lineage>
        <taxon>Bacteria</taxon>
        <taxon>Pseudomonadati</taxon>
        <taxon>Pseudomonadota</taxon>
        <taxon>Alphaproteobacteria</taxon>
        <taxon>Rhodobacterales</taxon>
        <taxon>Paracoccaceae</taxon>
        <taxon>Paracoccus</taxon>
    </lineage>
</organism>
<keyword evidence="7 8" id="KW-0472">Membrane</keyword>
<evidence type="ECO:0000256" key="6">
    <source>
        <dbReference type="ARBA" id="ARBA00022989"/>
    </source>
</evidence>
<evidence type="ECO:0000256" key="8">
    <source>
        <dbReference type="SAM" id="Phobius"/>
    </source>
</evidence>
<reference evidence="10" key="1">
    <citation type="submission" date="2018-09" db="EMBL/GenBank/DDBJ databases">
        <title>Acidovorax cavernicola nov. sp. isolated from Gruta de las Maravillas (Aracena, Spain).</title>
        <authorList>
            <person name="Jurado V."/>
            <person name="Gutierrez-Patricio S."/>
            <person name="Gonzalez-Pimentel J.L."/>
            <person name="Miller A.Z."/>
            <person name="Laiz L."/>
            <person name="Saiz-Jimenez C."/>
        </authorList>
    </citation>
    <scope>NUCLEOTIDE SEQUENCE [LARGE SCALE GENOMIC DNA]</scope>
    <source>
        <strain evidence="10">1011MAR3C25</strain>
    </source>
</reference>
<comment type="subcellular location">
    <subcellularLocation>
        <location evidence="1">Cell membrane</location>
        <topology evidence="1">Multi-pass membrane protein</topology>
    </subcellularLocation>
</comment>
<evidence type="ECO:0000313" key="9">
    <source>
        <dbReference type="EMBL" id="RJE88213.1"/>
    </source>
</evidence>
<dbReference type="GO" id="GO:0015385">
    <property type="term" value="F:sodium:proton antiporter activity"/>
    <property type="evidence" value="ECO:0007669"/>
    <property type="project" value="TreeGrafter"/>
</dbReference>
<evidence type="ECO:0000256" key="4">
    <source>
        <dbReference type="ARBA" id="ARBA00022475"/>
    </source>
</evidence>
<dbReference type="InterPro" id="IPR007208">
    <property type="entry name" value="MrpF/PhaF-like"/>
</dbReference>
<feature type="transmembrane region" description="Helical" evidence="8">
    <location>
        <begin position="63"/>
        <end position="87"/>
    </location>
</feature>
<evidence type="ECO:0000256" key="2">
    <source>
        <dbReference type="ARBA" id="ARBA00009212"/>
    </source>
</evidence>
<comment type="caution">
    <text evidence="9">The sequence shown here is derived from an EMBL/GenBank/DDBJ whole genome shotgun (WGS) entry which is preliminary data.</text>
</comment>
<keyword evidence="3" id="KW-0813">Transport</keyword>
<dbReference type="EMBL" id="QZCG01000002">
    <property type="protein sequence ID" value="RJE88213.1"/>
    <property type="molecule type" value="Genomic_DNA"/>
</dbReference>
<dbReference type="RefSeq" id="WP_119746418.1">
    <property type="nucleotide sequence ID" value="NZ_QZCG01000002.1"/>
</dbReference>
<accession>A0A418T4S8</accession>
<feature type="transmembrane region" description="Helical" evidence="8">
    <location>
        <begin position="6"/>
        <end position="26"/>
    </location>
</feature>
<dbReference type="NCBIfam" id="NF004812">
    <property type="entry name" value="PRK06161.1"/>
    <property type="match status" value="1"/>
</dbReference>
<sequence length="93" mass="9976">MSAAILTFALGYAQLVLSLAACVAGVRILRGPRAQDRVLALDALYIIVMLVFLVTGMQLGTMFFFEAAMIVAAMGFVSSIALAKFLFRGEVIE</sequence>
<feature type="transmembrane region" description="Helical" evidence="8">
    <location>
        <begin position="38"/>
        <end position="57"/>
    </location>
</feature>
<keyword evidence="5 8" id="KW-0812">Transmembrane</keyword>
<dbReference type="Pfam" id="PF04066">
    <property type="entry name" value="MrpF_PhaF"/>
    <property type="match status" value="1"/>
</dbReference>
<keyword evidence="10" id="KW-1185">Reference proteome</keyword>
<evidence type="ECO:0000256" key="1">
    <source>
        <dbReference type="ARBA" id="ARBA00004651"/>
    </source>
</evidence>
<evidence type="ECO:0000256" key="3">
    <source>
        <dbReference type="ARBA" id="ARBA00022448"/>
    </source>
</evidence>
<dbReference type="AlphaFoldDB" id="A0A418T4S8"/>
<protein>
    <submittedName>
        <fullName evidence="9">K+/H+ antiporter subunit F</fullName>
    </submittedName>
</protein>
<dbReference type="GO" id="GO:0005886">
    <property type="term" value="C:plasma membrane"/>
    <property type="evidence" value="ECO:0007669"/>
    <property type="project" value="UniProtKB-SubCell"/>
</dbReference>
<name>A0A418T4S8_9RHOB</name>
<dbReference type="PANTHER" id="PTHR34702:SF1">
    <property type="entry name" value="NA(+)_H(+) ANTIPORTER SUBUNIT F"/>
    <property type="match status" value="1"/>
</dbReference>
<evidence type="ECO:0000256" key="7">
    <source>
        <dbReference type="ARBA" id="ARBA00023136"/>
    </source>
</evidence>
<comment type="similarity">
    <text evidence="2">Belongs to the CPA3 antiporters (TC 2.A.63) subunit F family.</text>
</comment>
<evidence type="ECO:0000313" key="10">
    <source>
        <dbReference type="Proteomes" id="UP000284202"/>
    </source>
</evidence>
<evidence type="ECO:0000256" key="5">
    <source>
        <dbReference type="ARBA" id="ARBA00022692"/>
    </source>
</evidence>
<dbReference type="PANTHER" id="PTHR34702">
    <property type="entry name" value="NA(+)/H(+) ANTIPORTER SUBUNIT F1"/>
    <property type="match status" value="1"/>
</dbReference>
<gene>
    <name evidence="9" type="ORF">D3P04_04720</name>
</gene>
<keyword evidence="6 8" id="KW-1133">Transmembrane helix</keyword>
<dbReference type="OrthoDB" id="9800226at2"/>
<keyword evidence="4" id="KW-1003">Cell membrane</keyword>